<proteinExistence type="predicted"/>
<name>A0A1G9K8U9_9BACT</name>
<organism evidence="1 2">
    <name type="scientific">Maridesulfovibrio ferrireducens</name>
    <dbReference type="NCBI Taxonomy" id="246191"/>
    <lineage>
        <taxon>Bacteria</taxon>
        <taxon>Pseudomonadati</taxon>
        <taxon>Thermodesulfobacteriota</taxon>
        <taxon>Desulfovibrionia</taxon>
        <taxon>Desulfovibrionales</taxon>
        <taxon>Desulfovibrionaceae</taxon>
        <taxon>Maridesulfovibrio</taxon>
    </lineage>
</organism>
<dbReference type="Gene3D" id="3.10.620.30">
    <property type="match status" value="1"/>
</dbReference>
<dbReference type="Proteomes" id="UP000199053">
    <property type="component" value="Unassembled WGS sequence"/>
</dbReference>
<dbReference type="SUPFAM" id="SSF54001">
    <property type="entry name" value="Cysteine proteinases"/>
    <property type="match status" value="1"/>
</dbReference>
<reference evidence="2" key="1">
    <citation type="submission" date="2016-10" db="EMBL/GenBank/DDBJ databases">
        <authorList>
            <person name="Varghese N."/>
            <person name="Submissions S."/>
        </authorList>
    </citation>
    <scope>NUCLEOTIDE SEQUENCE [LARGE SCALE GENOMIC DNA]</scope>
    <source>
        <strain evidence="2">DSM 16995</strain>
    </source>
</reference>
<protein>
    <submittedName>
        <fullName evidence="1">Transglutaminase-like cysteine proteinase BTLCP</fullName>
    </submittedName>
</protein>
<evidence type="ECO:0000313" key="2">
    <source>
        <dbReference type="Proteomes" id="UP000199053"/>
    </source>
</evidence>
<dbReference type="InterPro" id="IPR038765">
    <property type="entry name" value="Papain-like_cys_pep_sf"/>
</dbReference>
<keyword evidence="2" id="KW-1185">Reference proteome</keyword>
<dbReference type="Pfam" id="PF06035">
    <property type="entry name" value="Peptidase_C93"/>
    <property type="match status" value="1"/>
</dbReference>
<dbReference type="EMBL" id="FNGA01000005">
    <property type="protein sequence ID" value="SDL45703.1"/>
    <property type="molecule type" value="Genomic_DNA"/>
</dbReference>
<dbReference type="OrthoDB" id="5401788at2"/>
<sequence>MLFFQSIRAVRATVLCVLFVAFFVIGTEESGFAGSKKVVKQKIFGTVEFKGKISKLPKWTRVLAGMKQWKGYFSSKSKASQTSKAGWKLLKKQIASKPEMDRLRAVNKYFNQWPYRLDKQNYGVTDYWATPIEFLSKSGDCEDYAIAKYYALKELGFSKDKMRIVAVRDSIRGIGHAVLVVYLSDDVYVLDNQTVLVLSHAKYKHYVPQYSVNENFRWFHVAPAKKTTYKKPINKK</sequence>
<dbReference type="STRING" id="246191.SAMN05660337_2971"/>
<gene>
    <name evidence="1" type="ORF">SAMN05660337_2971</name>
</gene>
<evidence type="ECO:0000313" key="1">
    <source>
        <dbReference type="EMBL" id="SDL45703.1"/>
    </source>
</evidence>
<dbReference type="AlphaFoldDB" id="A0A1G9K8U9"/>
<dbReference type="PANTHER" id="PTHR39327:SF1">
    <property type="entry name" value="BLR5470 PROTEIN"/>
    <property type="match status" value="1"/>
</dbReference>
<dbReference type="InterPro" id="IPR010319">
    <property type="entry name" value="Transglutaminase-like_Cys_pept"/>
</dbReference>
<dbReference type="RefSeq" id="WP_092162492.1">
    <property type="nucleotide sequence ID" value="NZ_FNGA01000005.1"/>
</dbReference>
<accession>A0A1G9K8U9</accession>
<dbReference type="PANTHER" id="PTHR39327">
    <property type="match status" value="1"/>
</dbReference>